<dbReference type="Gene3D" id="2.60.40.770">
    <property type="match status" value="1"/>
</dbReference>
<evidence type="ECO:0000259" key="2">
    <source>
        <dbReference type="SMART" id="SM00737"/>
    </source>
</evidence>
<keyword evidence="4" id="KW-1185">Reference proteome</keyword>
<protein>
    <recommendedName>
        <fullName evidence="2">MD-2-related lipid-recognition domain-containing protein</fullName>
    </recommendedName>
</protein>
<dbReference type="InterPro" id="IPR003172">
    <property type="entry name" value="ML_dom"/>
</dbReference>
<evidence type="ECO:0000313" key="4">
    <source>
        <dbReference type="Proteomes" id="UP000288716"/>
    </source>
</evidence>
<feature type="chain" id="PRO_5019324068" description="MD-2-related lipid-recognition domain-containing protein" evidence="1">
    <location>
        <begin position="17"/>
        <end position="163"/>
    </location>
</feature>
<proteinExistence type="predicted"/>
<dbReference type="SMART" id="SM00737">
    <property type="entry name" value="ML"/>
    <property type="match status" value="1"/>
</dbReference>
<evidence type="ECO:0000313" key="3">
    <source>
        <dbReference type="EMBL" id="RWS21694.1"/>
    </source>
</evidence>
<dbReference type="VEuPathDB" id="VectorBase:LDEU010346"/>
<dbReference type="SUPFAM" id="SSF81296">
    <property type="entry name" value="E set domains"/>
    <property type="match status" value="1"/>
</dbReference>
<evidence type="ECO:0000256" key="1">
    <source>
        <dbReference type="SAM" id="SignalP"/>
    </source>
</evidence>
<accession>A0A443S2I2</accession>
<dbReference type="EMBL" id="NCKV01011204">
    <property type="protein sequence ID" value="RWS21694.1"/>
    <property type="molecule type" value="Genomic_DNA"/>
</dbReference>
<gene>
    <name evidence="3" type="ORF">B4U80_14113</name>
</gene>
<dbReference type="InterPro" id="IPR014756">
    <property type="entry name" value="Ig_E-set"/>
</dbReference>
<feature type="domain" description="MD-2-related lipid-recognition" evidence="2">
    <location>
        <begin position="21"/>
        <end position="132"/>
    </location>
</feature>
<dbReference type="Pfam" id="PF02221">
    <property type="entry name" value="E1_DerP2_DerF2"/>
    <property type="match status" value="1"/>
</dbReference>
<sequence length="163" mass="17895">MRSLILISFFCCSSISEKVPITYCRDDKIQKIISVEILPSRSIRKNSDVTVIVKFISGYTASGGLLKVTASVGPISSVLLEKNIGALVPGQEYTISHTERIPSNVPSVNNAVVTARAITKENNVAFCAFTTVTVTNRRVTIKGKKKHKRPLHIYNGTFPNKTE</sequence>
<comment type="caution">
    <text evidence="3">The sequence shown here is derived from an EMBL/GenBank/DDBJ whole genome shotgun (WGS) entry which is preliminary data.</text>
</comment>
<reference evidence="3 4" key="1">
    <citation type="journal article" date="2018" name="Gigascience">
        <title>Genomes of trombidid mites reveal novel predicted allergens and laterally-transferred genes associated with secondary metabolism.</title>
        <authorList>
            <person name="Dong X."/>
            <person name="Chaisiri K."/>
            <person name="Xia D."/>
            <person name="Armstrong S.D."/>
            <person name="Fang Y."/>
            <person name="Donnelly M.J."/>
            <person name="Kadowaki T."/>
            <person name="McGarry J.W."/>
            <person name="Darby A.C."/>
            <person name="Makepeace B.L."/>
        </authorList>
    </citation>
    <scope>NUCLEOTIDE SEQUENCE [LARGE SCALE GENOMIC DNA]</scope>
    <source>
        <strain evidence="3">UoL-UT</strain>
    </source>
</reference>
<feature type="signal peptide" evidence="1">
    <location>
        <begin position="1"/>
        <end position="16"/>
    </location>
</feature>
<dbReference type="AlphaFoldDB" id="A0A443S2I2"/>
<organism evidence="3 4">
    <name type="scientific">Leptotrombidium deliense</name>
    <dbReference type="NCBI Taxonomy" id="299467"/>
    <lineage>
        <taxon>Eukaryota</taxon>
        <taxon>Metazoa</taxon>
        <taxon>Ecdysozoa</taxon>
        <taxon>Arthropoda</taxon>
        <taxon>Chelicerata</taxon>
        <taxon>Arachnida</taxon>
        <taxon>Acari</taxon>
        <taxon>Acariformes</taxon>
        <taxon>Trombidiformes</taxon>
        <taxon>Prostigmata</taxon>
        <taxon>Anystina</taxon>
        <taxon>Parasitengona</taxon>
        <taxon>Trombiculoidea</taxon>
        <taxon>Trombiculidae</taxon>
        <taxon>Leptotrombidium</taxon>
    </lineage>
</organism>
<name>A0A443S2I2_9ACAR</name>
<keyword evidence="1" id="KW-0732">Signal</keyword>
<dbReference type="Proteomes" id="UP000288716">
    <property type="component" value="Unassembled WGS sequence"/>
</dbReference>